<organism evidence="9 10">
    <name type="scientific">Pukyongia salina</name>
    <dbReference type="NCBI Taxonomy" id="2094025"/>
    <lineage>
        <taxon>Bacteria</taxon>
        <taxon>Pseudomonadati</taxon>
        <taxon>Bacteroidota</taxon>
        <taxon>Flavobacteriia</taxon>
        <taxon>Flavobacteriales</taxon>
        <taxon>Flavobacteriaceae</taxon>
        <taxon>Pukyongia</taxon>
    </lineage>
</organism>
<dbReference type="HAMAP" id="MF_00227">
    <property type="entry name" value="RNase_P"/>
    <property type="match status" value="1"/>
</dbReference>
<dbReference type="AlphaFoldDB" id="A0A2S0HV80"/>
<dbReference type="GO" id="GO:0000049">
    <property type="term" value="F:tRNA binding"/>
    <property type="evidence" value="ECO:0007669"/>
    <property type="project" value="UniProtKB-UniRule"/>
</dbReference>
<comment type="catalytic activity">
    <reaction evidence="7">
        <text>Endonucleolytic cleavage of RNA, removing 5'-extranucleotides from tRNA precursor.</text>
        <dbReference type="EC" id="3.1.26.5"/>
    </reaction>
</comment>
<comment type="subunit">
    <text evidence="7">Consists of a catalytic RNA component (M1 or rnpB) and a protein subunit.</text>
</comment>
<dbReference type="PROSITE" id="PS00648">
    <property type="entry name" value="RIBONUCLEASE_P"/>
    <property type="match status" value="1"/>
</dbReference>
<comment type="similarity">
    <text evidence="7">Belongs to the RnpA family.</text>
</comment>
<dbReference type="OrthoDB" id="1524972at2"/>
<dbReference type="RefSeq" id="WP_105215536.1">
    <property type="nucleotide sequence ID" value="NZ_CP027062.1"/>
</dbReference>
<keyword evidence="4 7" id="KW-0255">Endonuclease</keyword>
<keyword evidence="2 7" id="KW-0819">tRNA processing</keyword>
<comment type="function">
    <text evidence="1 7">RNaseP catalyzes the removal of the 5'-leader sequence from pre-tRNA to produce the mature 5'-terminus. It can also cleave other RNA substrates such as 4.5S RNA. The protein component plays an auxiliary but essential role in vivo by binding to the 5'-leader sequence and broadening the substrate specificity of the ribozyme.</text>
</comment>
<keyword evidence="10" id="KW-1185">Reference proteome</keyword>
<keyword evidence="6 7" id="KW-0694">RNA-binding</keyword>
<gene>
    <name evidence="7 9" type="primary">rnpA</name>
    <name evidence="9" type="ORF">C5O00_05150</name>
</gene>
<sequence length="120" mass="13721">MRLKFPKREKLKSRKIIASLFSEGKSVSKFPVRLIYLPIEDLSLNKAAFSVPKRRFKLAVDRNRIKRLMREAYRKHKGALNSNKGGNFALLFLYIGKDDGEFGEIEKAIAALLKKLPGTN</sequence>
<keyword evidence="5 7" id="KW-0378">Hydrolase</keyword>
<dbReference type="GO" id="GO:0004526">
    <property type="term" value="F:ribonuclease P activity"/>
    <property type="evidence" value="ECO:0007669"/>
    <property type="project" value="UniProtKB-UniRule"/>
</dbReference>
<evidence type="ECO:0000256" key="1">
    <source>
        <dbReference type="ARBA" id="ARBA00002663"/>
    </source>
</evidence>
<reference evidence="9 10" key="1">
    <citation type="submission" date="2018-02" db="EMBL/GenBank/DDBJ databases">
        <title>Genomic analysis of the strain RR4-38 isolated from a seawater recirculating aquaculture system.</title>
        <authorList>
            <person name="Kim Y.-S."/>
            <person name="Jang Y.H."/>
            <person name="Kim K.-H."/>
        </authorList>
    </citation>
    <scope>NUCLEOTIDE SEQUENCE [LARGE SCALE GENOMIC DNA]</scope>
    <source>
        <strain evidence="9 10">RR4-38</strain>
    </source>
</reference>
<evidence type="ECO:0000313" key="9">
    <source>
        <dbReference type="EMBL" id="AVI50587.1"/>
    </source>
</evidence>
<dbReference type="EC" id="3.1.26.5" evidence="7 8"/>
<protein>
    <recommendedName>
        <fullName evidence="7 8">Ribonuclease P protein component</fullName>
        <shortName evidence="7">RNase P protein</shortName>
        <shortName evidence="7">RNaseP protein</shortName>
        <ecNumber evidence="7 8">3.1.26.5</ecNumber>
    </recommendedName>
    <alternativeName>
        <fullName evidence="7">Protein C5</fullName>
    </alternativeName>
</protein>
<name>A0A2S0HV80_9FLAO</name>
<dbReference type="InterPro" id="IPR020539">
    <property type="entry name" value="RNase_P_CS"/>
</dbReference>
<evidence type="ECO:0000256" key="7">
    <source>
        <dbReference type="HAMAP-Rule" id="MF_00227"/>
    </source>
</evidence>
<dbReference type="EMBL" id="CP027062">
    <property type="protein sequence ID" value="AVI50587.1"/>
    <property type="molecule type" value="Genomic_DNA"/>
</dbReference>
<dbReference type="InterPro" id="IPR020568">
    <property type="entry name" value="Ribosomal_Su5_D2-typ_SF"/>
</dbReference>
<proteinExistence type="inferred from homology"/>
<dbReference type="Gene3D" id="3.30.230.10">
    <property type="match status" value="1"/>
</dbReference>
<accession>A0A2S0HV80</accession>
<dbReference type="GO" id="GO:0001682">
    <property type="term" value="P:tRNA 5'-leader removal"/>
    <property type="evidence" value="ECO:0007669"/>
    <property type="project" value="UniProtKB-UniRule"/>
</dbReference>
<dbReference type="Pfam" id="PF00825">
    <property type="entry name" value="Ribonuclease_P"/>
    <property type="match status" value="1"/>
</dbReference>
<dbReference type="SUPFAM" id="SSF54211">
    <property type="entry name" value="Ribosomal protein S5 domain 2-like"/>
    <property type="match status" value="1"/>
</dbReference>
<evidence type="ECO:0000256" key="3">
    <source>
        <dbReference type="ARBA" id="ARBA00022722"/>
    </source>
</evidence>
<evidence type="ECO:0000256" key="6">
    <source>
        <dbReference type="ARBA" id="ARBA00022884"/>
    </source>
</evidence>
<dbReference type="Proteomes" id="UP000238442">
    <property type="component" value="Chromosome"/>
</dbReference>
<dbReference type="PANTHER" id="PTHR33992:SF1">
    <property type="entry name" value="RIBONUCLEASE P PROTEIN COMPONENT"/>
    <property type="match status" value="1"/>
</dbReference>
<dbReference type="InterPro" id="IPR014721">
    <property type="entry name" value="Ribsml_uS5_D2-typ_fold_subgr"/>
</dbReference>
<dbReference type="GO" id="GO:0042781">
    <property type="term" value="F:3'-tRNA processing endoribonuclease activity"/>
    <property type="evidence" value="ECO:0007669"/>
    <property type="project" value="TreeGrafter"/>
</dbReference>
<evidence type="ECO:0000256" key="2">
    <source>
        <dbReference type="ARBA" id="ARBA00022694"/>
    </source>
</evidence>
<evidence type="ECO:0000256" key="4">
    <source>
        <dbReference type="ARBA" id="ARBA00022759"/>
    </source>
</evidence>
<evidence type="ECO:0000313" key="10">
    <source>
        <dbReference type="Proteomes" id="UP000238442"/>
    </source>
</evidence>
<dbReference type="KEGG" id="aue:C5O00_05150"/>
<dbReference type="GO" id="GO:0030677">
    <property type="term" value="C:ribonuclease P complex"/>
    <property type="evidence" value="ECO:0007669"/>
    <property type="project" value="TreeGrafter"/>
</dbReference>
<dbReference type="PANTHER" id="PTHR33992">
    <property type="entry name" value="RIBONUCLEASE P PROTEIN COMPONENT"/>
    <property type="match status" value="1"/>
</dbReference>
<evidence type="ECO:0000256" key="8">
    <source>
        <dbReference type="NCBIfam" id="TIGR00188"/>
    </source>
</evidence>
<keyword evidence="3 7" id="KW-0540">Nuclease</keyword>
<dbReference type="InterPro" id="IPR000100">
    <property type="entry name" value="RNase_P"/>
</dbReference>
<evidence type="ECO:0000256" key="5">
    <source>
        <dbReference type="ARBA" id="ARBA00022801"/>
    </source>
</evidence>
<dbReference type="NCBIfam" id="TIGR00188">
    <property type="entry name" value="rnpA"/>
    <property type="match status" value="1"/>
</dbReference>